<accession>A0A133ZRW7</accession>
<organism evidence="1 2">
    <name type="scientific">Lachnoanaerobaculum saburreum</name>
    <dbReference type="NCBI Taxonomy" id="467210"/>
    <lineage>
        <taxon>Bacteria</taxon>
        <taxon>Bacillati</taxon>
        <taxon>Bacillota</taxon>
        <taxon>Clostridia</taxon>
        <taxon>Lachnospirales</taxon>
        <taxon>Lachnospiraceae</taxon>
        <taxon>Lachnoanaerobaculum</taxon>
    </lineage>
</organism>
<sequence>MKNNLLDDIIKCNIEISNPTTSDVSFDKILIVVEKASASSRKQMTETVIEISNADELLEYGYKTTEAAYIAASVCFSQNPSPSRIFVCLRKKTDTLNEDLKATLDRASSQVGFYGFHITGFKDKADIDKAADWAESNNKLFGFEYDNIDTIPITKTNYYRTFAIYSGLADGFDAGNQPKENGYAALALMAKCFSYNPGTETWHLKALNSVYPSLLTNEQKRNLEGKHVGMVLRYAGSNFNIGGATLSGEWIDVIRFIDWLKNEMQVNVFKLFKDNKKIPFNDNGINLVLCKIEETLKKAQDIGGISLTEFDADGNAIPAYHVNVPRSSEITEEVRKSRKLSNCTWSARVAGAIHAVEIEGYVTF</sequence>
<protein>
    <submittedName>
        <fullName evidence="1">Uncharacterized protein</fullName>
    </submittedName>
</protein>
<name>A0A133ZRW7_9FIRM</name>
<evidence type="ECO:0000313" key="1">
    <source>
        <dbReference type="EMBL" id="KXB58175.1"/>
    </source>
</evidence>
<dbReference type="Pfam" id="PF11863">
    <property type="entry name" value="DUF3383"/>
    <property type="match status" value="1"/>
</dbReference>
<evidence type="ECO:0000313" key="2">
    <source>
        <dbReference type="Proteomes" id="UP000070394"/>
    </source>
</evidence>
<comment type="caution">
    <text evidence="1">The sequence shown here is derived from an EMBL/GenBank/DDBJ whole genome shotgun (WGS) entry which is preliminary data.</text>
</comment>
<dbReference type="Proteomes" id="UP000070394">
    <property type="component" value="Unassembled WGS sequence"/>
</dbReference>
<dbReference type="OrthoDB" id="1684431at2"/>
<dbReference type="AlphaFoldDB" id="A0A133ZRW7"/>
<reference evidence="2" key="1">
    <citation type="submission" date="2016-01" db="EMBL/GenBank/DDBJ databases">
        <authorList>
            <person name="Mitreva M."/>
            <person name="Pepin K.H."/>
            <person name="Mihindukulasuriya K.A."/>
            <person name="Fulton R."/>
            <person name="Fronick C."/>
            <person name="O'Laughlin M."/>
            <person name="Miner T."/>
            <person name="Herter B."/>
            <person name="Rosa B.A."/>
            <person name="Cordes M."/>
            <person name="Tomlinson C."/>
            <person name="Wollam A."/>
            <person name="Palsikar V.B."/>
            <person name="Mardis E.R."/>
            <person name="Wilson R.K."/>
        </authorList>
    </citation>
    <scope>NUCLEOTIDE SEQUENCE [LARGE SCALE GENOMIC DNA]</scope>
    <source>
        <strain evidence="2">DNF00896</strain>
    </source>
</reference>
<keyword evidence="2" id="KW-1185">Reference proteome</keyword>
<proteinExistence type="predicted"/>
<dbReference type="RefSeq" id="WP_060931023.1">
    <property type="nucleotide sequence ID" value="NZ_KQ959812.1"/>
</dbReference>
<gene>
    <name evidence="1" type="ORF">HMPREF1866_01214</name>
</gene>
<dbReference type="STRING" id="467210.HMPREF1866_01214"/>
<dbReference type="EMBL" id="LSDA01000063">
    <property type="protein sequence ID" value="KXB58175.1"/>
    <property type="molecule type" value="Genomic_DNA"/>
</dbReference>
<dbReference type="PATRIC" id="fig|467210.3.peg.1203"/>
<dbReference type="InterPro" id="IPR021808">
    <property type="entry name" value="DUF3383"/>
</dbReference>